<dbReference type="InterPro" id="IPR036864">
    <property type="entry name" value="Zn2-C6_fun-type_DNA-bd_sf"/>
</dbReference>
<dbReference type="GO" id="GO:0000981">
    <property type="term" value="F:DNA-binding transcription factor activity, RNA polymerase II-specific"/>
    <property type="evidence" value="ECO:0007669"/>
    <property type="project" value="InterPro"/>
</dbReference>
<dbReference type="PROSITE" id="PS00463">
    <property type="entry name" value="ZN2_CY6_FUNGAL_1"/>
    <property type="match status" value="1"/>
</dbReference>
<proteinExistence type="predicted"/>
<reference evidence="2" key="1">
    <citation type="submission" date="2021-06" db="EMBL/GenBank/DDBJ databases">
        <authorList>
            <person name="Kallberg Y."/>
            <person name="Tangrot J."/>
            <person name="Rosling A."/>
        </authorList>
    </citation>
    <scope>NUCLEOTIDE SEQUENCE</scope>
    <source>
        <strain evidence="2">MA453B</strain>
    </source>
</reference>
<keyword evidence="3" id="KW-1185">Reference proteome</keyword>
<dbReference type="SUPFAM" id="SSF57701">
    <property type="entry name" value="Zn2/Cys6 DNA-binding domain"/>
    <property type="match status" value="1"/>
</dbReference>
<gene>
    <name evidence="2" type="ORF">DERYTH_LOCUS7594</name>
</gene>
<dbReference type="SMART" id="SM00066">
    <property type="entry name" value="GAL4"/>
    <property type="match status" value="1"/>
</dbReference>
<dbReference type="Gene3D" id="4.10.240.10">
    <property type="entry name" value="Zn(2)-C6 fungal-type DNA-binding domain"/>
    <property type="match status" value="1"/>
</dbReference>
<evidence type="ECO:0000313" key="2">
    <source>
        <dbReference type="EMBL" id="CAG8600006.1"/>
    </source>
</evidence>
<dbReference type="OrthoDB" id="6247875at2759"/>
<dbReference type="AlphaFoldDB" id="A0A9N9CID1"/>
<evidence type="ECO:0000259" key="1">
    <source>
        <dbReference type="PROSITE" id="PS50048"/>
    </source>
</evidence>
<name>A0A9N9CID1_9GLOM</name>
<comment type="caution">
    <text evidence="2">The sequence shown here is derived from an EMBL/GenBank/DDBJ whole genome shotgun (WGS) entry which is preliminary data.</text>
</comment>
<feature type="domain" description="Zn(2)-C6 fungal-type" evidence="1">
    <location>
        <begin position="219"/>
        <end position="250"/>
    </location>
</feature>
<dbReference type="Proteomes" id="UP000789405">
    <property type="component" value="Unassembled WGS sequence"/>
</dbReference>
<accession>A0A9N9CID1</accession>
<evidence type="ECO:0000313" key="3">
    <source>
        <dbReference type="Proteomes" id="UP000789405"/>
    </source>
</evidence>
<dbReference type="PROSITE" id="PS50048">
    <property type="entry name" value="ZN2_CY6_FUNGAL_2"/>
    <property type="match status" value="1"/>
</dbReference>
<organism evidence="2 3">
    <name type="scientific">Dentiscutata erythropus</name>
    <dbReference type="NCBI Taxonomy" id="1348616"/>
    <lineage>
        <taxon>Eukaryota</taxon>
        <taxon>Fungi</taxon>
        <taxon>Fungi incertae sedis</taxon>
        <taxon>Mucoromycota</taxon>
        <taxon>Glomeromycotina</taxon>
        <taxon>Glomeromycetes</taxon>
        <taxon>Diversisporales</taxon>
        <taxon>Gigasporaceae</taxon>
        <taxon>Dentiscutata</taxon>
    </lineage>
</organism>
<dbReference type="GO" id="GO:0008270">
    <property type="term" value="F:zinc ion binding"/>
    <property type="evidence" value="ECO:0007669"/>
    <property type="project" value="InterPro"/>
</dbReference>
<protein>
    <submittedName>
        <fullName evidence="2">14682_t:CDS:1</fullName>
    </submittedName>
</protein>
<sequence length="343" mass="39094">MDDNYPTSFHYEQSDFGSPSYNTSIPSLFAKPPFIPTINIESLVSEPNRDHPYNAFKIYCKELRSRGITLNNIISLFWIHEQPTVKLVYANLANTANRLYTEKWPHLIRYRYQQLPVNQSLPSADTTRTISTHSINNSASSTPAIETRDLHYESNTNPYQEIVNPLDICNQIDLTPPNEDLNKRPASKTNRINKRPTSKINRINKRLTSKTNRTNTSAACNLCKKSKVRCKYSDNGPCERCVKKEHECKFSPQQKRGPQKSRSDINNCAVVQKLDKYYKDFMQKVNKHGYCVDNVVIRPGTSNQVDALQILTSPIEEFTAYTSVNYESGISNNSSILSPGDSI</sequence>
<dbReference type="InterPro" id="IPR001138">
    <property type="entry name" value="Zn2Cys6_DnaBD"/>
</dbReference>
<dbReference type="Pfam" id="PF00172">
    <property type="entry name" value="Zn_clus"/>
    <property type="match status" value="1"/>
</dbReference>
<dbReference type="CDD" id="cd00067">
    <property type="entry name" value="GAL4"/>
    <property type="match status" value="1"/>
</dbReference>
<dbReference type="EMBL" id="CAJVPY010003725">
    <property type="protein sequence ID" value="CAG8600006.1"/>
    <property type="molecule type" value="Genomic_DNA"/>
</dbReference>